<dbReference type="GO" id="GO:0016740">
    <property type="term" value="F:transferase activity"/>
    <property type="evidence" value="ECO:0007669"/>
    <property type="project" value="UniProtKB-KW"/>
</dbReference>
<dbReference type="Pfam" id="PF01648">
    <property type="entry name" value="ACPS"/>
    <property type="match status" value="1"/>
</dbReference>
<keyword evidence="2 5" id="KW-0808">Transferase</keyword>
<dbReference type="InterPro" id="IPR037143">
    <property type="entry name" value="4-PPantetheinyl_Trfase_dom_sf"/>
</dbReference>
<feature type="region of interest" description="Disordered" evidence="3">
    <location>
        <begin position="223"/>
        <end position="245"/>
    </location>
</feature>
<dbReference type="InterPro" id="IPR008278">
    <property type="entry name" value="4-PPantetheinyl_Trfase_dom"/>
</dbReference>
<evidence type="ECO:0000259" key="4">
    <source>
        <dbReference type="Pfam" id="PF01648"/>
    </source>
</evidence>
<dbReference type="PANTHER" id="PTHR12215:SF10">
    <property type="entry name" value="L-AMINOADIPATE-SEMIALDEHYDE DEHYDROGENASE-PHOSPHOPANTETHEINYL TRANSFERASE"/>
    <property type="match status" value="1"/>
</dbReference>
<evidence type="ECO:0000256" key="1">
    <source>
        <dbReference type="ARBA" id="ARBA00010990"/>
    </source>
</evidence>
<reference evidence="5" key="1">
    <citation type="submission" date="2022-12" db="EMBL/GenBank/DDBJ databases">
        <title>New Phytohabitans aurantiacus sp. RD004123 nov., an actinomycete isolated from soil.</title>
        <authorList>
            <person name="Triningsih D.W."/>
            <person name="Harunari E."/>
            <person name="Igarashi Y."/>
        </authorList>
    </citation>
    <scope>NUCLEOTIDE SEQUENCE</scope>
    <source>
        <strain evidence="5">RD004123</strain>
    </source>
</reference>
<evidence type="ECO:0000256" key="3">
    <source>
        <dbReference type="SAM" id="MobiDB-lite"/>
    </source>
</evidence>
<dbReference type="InterPro" id="IPR050559">
    <property type="entry name" value="P-Pant_transferase_sf"/>
</dbReference>
<organism evidence="5 6">
    <name type="scientific">Phytohabitans aurantiacus</name>
    <dbReference type="NCBI Taxonomy" id="3016789"/>
    <lineage>
        <taxon>Bacteria</taxon>
        <taxon>Bacillati</taxon>
        <taxon>Actinomycetota</taxon>
        <taxon>Actinomycetes</taxon>
        <taxon>Micromonosporales</taxon>
        <taxon>Micromonosporaceae</taxon>
    </lineage>
</organism>
<keyword evidence="6" id="KW-1185">Reference proteome</keyword>
<feature type="domain" description="4'-phosphopantetheinyl transferase" evidence="4">
    <location>
        <begin position="99"/>
        <end position="158"/>
    </location>
</feature>
<proteinExistence type="inferred from homology"/>
<name>A0ABQ5R9G6_9ACTN</name>
<dbReference type="PANTHER" id="PTHR12215">
    <property type="entry name" value="PHOSPHOPANTETHEINE TRANSFERASE"/>
    <property type="match status" value="1"/>
</dbReference>
<gene>
    <name evidence="5" type="ORF">Pa4123_86770</name>
</gene>
<protein>
    <submittedName>
        <fullName evidence="5">4'-phosphopantetheinyl transferase</fullName>
    </submittedName>
</protein>
<sequence length="245" mass="26626">MDVWLIPTEVPPDRVAELAAMLDGHERRRADALVLLRRRIRYVAAHAAARVLIGRYLDVPPGSVSFARGPHGKPEVAGLRVNLSHSGDLAVLAVTSRRPVGVDVQRLLPHLDAPRMAARYFPAAEARYVAAAEPASRFAELWARKEACVKAAGGRLVPGLALNVHDGADVVCQNGHPYRWRDLPAPENFRAAVAAGGSEDFSVSQGWFRFLSSPTGWTLDAPCRPVSTRQPACPGQGSTRSDHRR</sequence>
<evidence type="ECO:0000256" key="2">
    <source>
        <dbReference type="ARBA" id="ARBA00022679"/>
    </source>
</evidence>
<dbReference type="EMBL" id="BSDI01000084">
    <property type="protein sequence ID" value="GLI03399.1"/>
    <property type="molecule type" value="Genomic_DNA"/>
</dbReference>
<dbReference type="Gene3D" id="3.90.470.20">
    <property type="entry name" value="4'-phosphopantetheinyl transferase domain"/>
    <property type="match status" value="1"/>
</dbReference>
<dbReference type="RefSeq" id="WP_281905567.1">
    <property type="nucleotide sequence ID" value="NZ_BSDI01000084.1"/>
</dbReference>
<dbReference type="Proteomes" id="UP001144280">
    <property type="component" value="Unassembled WGS sequence"/>
</dbReference>
<dbReference type="SUPFAM" id="SSF56214">
    <property type="entry name" value="4'-phosphopantetheinyl transferase"/>
    <property type="match status" value="2"/>
</dbReference>
<comment type="caution">
    <text evidence="5">The sequence shown here is derived from an EMBL/GenBank/DDBJ whole genome shotgun (WGS) entry which is preliminary data.</text>
</comment>
<evidence type="ECO:0000313" key="6">
    <source>
        <dbReference type="Proteomes" id="UP001144280"/>
    </source>
</evidence>
<accession>A0ABQ5R9G6</accession>
<comment type="similarity">
    <text evidence="1">Belongs to the P-Pant transferase superfamily. Gsp/Sfp/HetI/AcpT family.</text>
</comment>
<evidence type="ECO:0000313" key="5">
    <source>
        <dbReference type="EMBL" id="GLI03399.1"/>
    </source>
</evidence>